<dbReference type="PANTHER" id="PTHR30195">
    <property type="entry name" value="TYPE I SITE-SPECIFIC DEOXYRIBONUCLEASE PROTEIN SUBUNIT M AND R"/>
    <property type="match status" value="1"/>
</dbReference>
<evidence type="ECO:0000256" key="1">
    <source>
        <dbReference type="ARBA" id="ARBA00000851"/>
    </source>
</evidence>
<protein>
    <recommendedName>
        <fullName evidence="11">Type I restriction enzyme endonuclease subunit</fullName>
        <shortName evidence="11">R protein</shortName>
        <ecNumber evidence="11">3.1.21.3</ecNumber>
    </recommendedName>
</protein>
<dbReference type="NCBIfam" id="TIGR00348">
    <property type="entry name" value="hsdR"/>
    <property type="match status" value="1"/>
</dbReference>
<organism evidence="13 14">
    <name type="scientific">Bifidobacterium bifidum</name>
    <dbReference type="NCBI Taxonomy" id="1681"/>
    <lineage>
        <taxon>Bacteria</taxon>
        <taxon>Bacillati</taxon>
        <taxon>Actinomycetota</taxon>
        <taxon>Actinomycetes</taxon>
        <taxon>Bifidobacteriales</taxon>
        <taxon>Bifidobacteriaceae</taxon>
        <taxon>Bifidobacterium</taxon>
    </lineage>
</organism>
<accession>A0AB36C045</accession>
<proteinExistence type="inferred from homology"/>
<evidence type="ECO:0000256" key="9">
    <source>
        <dbReference type="ARBA" id="ARBA00022840"/>
    </source>
</evidence>
<dbReference type="SMART" id="SM00487">
    <property type="entry name" value="DEXDc"/>
    <property type="match status" value="1"/>
</dbReference>
<comment type="subunit">
    <text evidence="3 11">The type I restriction/modification system is composed of three polypeptides R, M and S.</text>
</comment>
<evidence type="ECO:0000256" key="8">
    <source>
        <dbReference type="ARBA" id="ARBA00022801"/>
    </source>
</evidence>
<dbReference type="InterPro" id="IPR040980">
    <property type="entry name" value="SWI2_SNF2"/>
</dbReference>
<dbReference type="InterPro" id="IPR051268">
    <property type="entry name" value="Type-I_R_enzyme_R_subunit"/>
</dbReference>
<evidence type="ECO:0000256" key="10">
    <source>
        <dbReference type="ARBA" id="ARBA00023125"/>
    </source>
</evidence>
<dbReference type="Proteomes" id="UP000488776">
    <property type="component" value="Unassembled WGS sequence"/>
</dbReference>
<dbReference type="AlphaFoldDB" id="A0AB36C045"/>
<keyword evidence="4" id="KW-0540">Nuclease</keyword>
<dbReference type="InterPro" id="IPR007409">
    <property type="entry name" value="Restrct_endonuc_type1_HsdR_N"/>
</dbReference>
<dbReference type="GO" id="GO:0003677">
    <property type="term" value="F:DNA binding"/>
    <property type="evidence" value="ECO:0007669"/>
    <property type="project" value="UniProtKB-KW"/>
</dbReference>
<evidence type="ECO:0000256" key="4">
    <source>
        <dbReference type="ARBA" id="ARBA00022722"/>
    </source>
</evidence>
<dbReference type="InterPro" id="IPR055180">
    <property type="entry name" value="HsdR_RecA-like_helicase_dom_2"/>
</dbReference>
<keyword evidence="10 11" id="KW-0238">DNA-binding</keyword>
<sequence>MAEAESEYAVEKHLIEQLSHMGYRFVRMGNHDDLLTNLREQICKVNRGKLVEAKGEASLSDSEFERVKNRLLNHTVYESAKILREKWILDLDNGESVYLEFLTDDYERNTYQVTHQVTMDKEHVEDVDQTNRYDVTILINGLPLVQIELKRPGVEINEAINQINRYRTKSFFGLFKFIQVFVVSNSVQTKYFANENDLDKRGGVRRILKSLVFYWTDENNKRVNTLAEFTGVFFTKNAITELLCDYFVVKESEPDLMVMRPYQIFAVKAALRRVLIEDMNGYVFHTTGSGKTLTSYKLASILRDSGKIEKVFFLIDRADLDEQTVDEYNSFEEGCVDNTENTRSLVSSLKDSSKTLIITTIQKMATALRSGKYDAVLDEYADRKCVFIIDECHRSQFGKMHASIKRRFHNANFIGFTGTPIFKQNKGSNDRTTADVFSVPNDPEAGTADSKACIHRYMIKEAIADGNVLPFSVEFMRSIAVEKTGDETIDADRLDDADYCRRHNIDVGALYHDEKRIANISDDILEHLAQHTRPEGTDVYTAIFAIDKIKYLMSYYRRMKAHRLAWDPETNPDGFRIAAIFTFQANEELDEAGEDKYSRDELQECMDDYNAMFGTDFDVSNFDSYRKDISNRMKQKDLPQIDLLLVVNMFLTGFDSKPTNTLILDKDLKWHSLVQAYSRTNRVDKKTKRFGQIVTYRNIKKAQDDALALFSGDGNPDDYLLQSYDYYVAEYRKQVEALRDIAETPDDAGYLQSEDDQRGYVVAFRRLMGTLATLKTFSRFDWEDLDVFMDEQTYTGYKSWYLEFYDRQKRDPKDNPVLADVDFEIELARTDRINVVYILHLLKDVDRTDEEETAKAVDLILREIDRSDNERLRVKRGIMKEFVSKRFYELPPDADIETAYHDFERDSMQARIEAFATENGLDERLVGEVVQDYFANQKSLTDEALRQRFKGMGFGLLKLKSVTMKLSQFAKEMLELYTAEDN</sequence>
<dbReference type="EC" id="3.1.21.3" evidence="11"/>
<reference evidence="13 14" key="1">
    <citation type="submission" date="2020-02" db="EMBL/GenBank/DDBJ databases">
        <title>Antibiotic susceptibility profiles of lactic acid bacteria isolated from the human vagina and genetic basis of atypical resistances.</title>
        <authorList>
            <person name="Sirichoat A."/>
            <person name="Florez A.B."/>
            <person name="Vazquez L."/>
            <person name="Buppasiri P."/>
            <person name="Panya M."/>
            <person name="Lulitanond V."/>
            <person name="Mayo B."/>
        </authorList>
    </citation>
    <scope>NUCLEOTIDE SEQUENCE [LARGE SCALE GENOMIC DNA]</scope>
    <source>
        <strain evidence="13 14">VA07-1AN</strain>
    </source>
</reference>
<evidence type="ECO:0000256" key="11">
    <source>
        <dbReference type="RuleBase" id="RU364115"/>
    </source>
</evidence>
<dbReference type="EMBL" id="JAAJBJ010000002">
    <property type="protein sequence ID" value="NGG36117.1"/>
    <property type="molecule type" value="Genomic_DNA"/>
</dbReference>
<dbReference type="GO" id="GO:0009307">
    <property type="term" value="P:DNA restriction-modification system"/>
    <property type="evidence" value="ECO:0007669"/>
    <property type="project" value="UniProtKB-KW"/>
</dbReference>
<dbReference type="Gene3D" id="3.40.50.300">
    <property type="entry name" value="P-loop containing nucleotide triphosphate hydrolases"/>
    <property type="match status" value="2"/>
</dbReference>
<evidence type="ECO:0000256" key="6">
    <source>
        <dbReference type="ARBA" id="ARBA00022747"/>
    </source>
</evidence>
<dbReference type="Gene3D" id="3.90.1570.50">
    <property type="match status" value="1"/>
</dbReference>
<comment type="similarity">
    <text evidence="2 11">Belongs to the HsdR family.</text>
</comment>
<evidence type="ECO:0000313" key="13">
    <source>
        <dbReference type="EMBL" id="NGG36117.1"/>
    </source>
</evidence>
<dbReference type="PROSITE" id="PS51192">
    <property type="entry name" value="HELICASE_ATP_BIND_1"/>
    <property type="match status" value="1"/>
</dbReference>
<dbReference type="Pfam" id="PF22679">
    <property type="entry name" value="T1R_D3-like"/>
    <property type="match status" value="1"/>
</dbReference>
<comment type="caution">
    <text evidence="13">The sequence shown here is derived from an EMBL/GenBank/DDBJ whole genome shotgun (WGS) entry which is preliminary data.</text>
</comment>
<keyword evidence="5 11" id="KW-0547">Nucleotide-binding</keyword>
<dbReference type="Pfam" id="PF18766">
    <property type="entry name" value="SWI2_SNF2"/>
    <property type="match status" value="1"/>
</dbReference>
<evidence type="ECO:0000313" key="14">
    <source>
        <dbReference type="Proteomes" id="UP000488776"/>
    </source>
</evidence>
<feature type="domain" description="Helicase ATP-binding" evidence="12">
    <location>
        <begin position="272"/>
        <end position="421"/>
    </location>
</feature>
<evidence type="ECO:0000256" key="7">
    <source>
        <dbReference type="ARBA" id="ARBA00022759"/>
    </source>
</evidence>
<dbReference type="GO" id="GO:0005524">
    <property type="term" value="F:ATP binding"/>
    <property type="evidence" value="ECO:0007669"/>
    <property type="project" value="UniProtKB-KW"/>
</dbReference>
<dbReference type="Pfam" id="PF12008">
    <property type="entry name" value="EcoR124_C"/>
    <property type="match status" value="1"/>
</dbReference>
<name>A0AB36C045_BIFBI</name>
<dbReference type="PANTHER" id="PTHR30195:SF16">
    <property type="entry name" value="TYPE I RESTRICTION ENZYME ENDONUCLEASE SUBUNIT"/>
    <property type="match status" value="1"/>
</dbReference>
<dbReference type="InterPro" id="IPR022625">
    <property type="entry name" value="TypeI_RM_Rsu_C"/>
</dbReference>
<dbReference type="InterPro" id="IPR004473">
    <property type="entry name" value="Restrct_endonuc_typeI_HsdR"/>
</dbReference>
<keyword evidence="6 11" id="KW-0680">Restriction system</keyword>
<evidence type="ECO:0000256" key="2">
    <source>
        <dbReference type="ARBA" id="ARBA00008598"/>
    </source>
</evidence>
<dbReference type="InterPro" id="IPR027417">
    <property type="entry name" value="P-loop_NTPase"/>
</dbReference>
<comment type="catalytic activity">
    <reaction evidence="1 11">
        <text>Endonucleolytic cleavage of DNA to give random double-stranded fragments with terminal 5'-phosphates, ATP is simultaneously hydrolyzed.</text>
        <dbReference type="EC" id="3.1.21.3"/>
    </reaction>
</comment>
<dbReference type="InterPro" id="IPR014001">
    <property type="entry name" value="Helicase_ATP-bd"/>
</dbReference>
<dbReference type="SUPFAM" id="SSF52540">
    <property type="entry name" value="P-loop containing nucleoside triphosphate hydrolases"/>
    <property type="match status" value="1"/>
</dbReference>
<gene>
    <name evidence="13" type="ORF">G5T23_03495</name>
</gene>
<keyword evidence="7 13" id="KW-0255">Endonuclease</keyword>
<evidence type="ECO:0000259" key="12">
    <source>
        <dbReference type="PROSITE" id="PS51192"/>
    </source>
</evidence>
<dbReference type="Gene3D" id="1.20.58.910">
    <property type="match status" value="1"/>
</dbReference>
<evidence type="ECO:0000256" key="3">
    <source>
        <dbReference type="ARBA" id="ARBA00011296"/>
    </source>
</evidence>
<keyword evidence="9 11" id="KW-0067">ATP-binding</keyword>
<keyword evidence="8 11" id="KW-0378">Hydrolase</keyword>
<dbReference type="GO" id="GO:0009035">
    <property type="term" value="F:type I site-specific deoxyribonuclease activity"/>
    <property type="evidence" value="ECO:0007669"/>
    <property type="project" value="UniProtKB-EC"/>
</dbReference>
<evidence type="ECO:0000256" key="5">
    <source>
        <dbReference type="ARBA" id="ARBA00022741"/>
    </source>
</evidence>
<dbReference type="CDD" id="cd18800">
    <property type="entry name" value="SF2_C_EcoR124I-like"/>
    <property type="match status" value="1"/>
</dbReference>
<dbReference type="Pfam" id="PF04313">
    <property type="entry name" value="HSDR_N"/>
    <property type="match status" value="1"/>
</dbReference>
<dbReference type="RefSeq" id="WP_163113030.1">
    <property type="nucleotide sequence ID" value="NZ_JAAJBJ010000002.1"/>
</dbReference>
<comment type="function">
    <text evidence="11">Subunit R is required for both nuclease and ATPase activities, but not for modification.</text>
</comment>
<dbReference type="CDD" id="cd22332">
    <property type="entry name" value="HsdR_N"/>
    <property type="match status" value="1"/>
</dbReference>